<dbReference type="RefSeq" id="WP_010769681.1">
    <property type="nucleotide sequence ID" value="NZ_ASWE01000001.1"/>
</dbReference>
<dbReference type="HOGENOM" id="CLU_1439076_0_0_9"/>
<keyword evidence="4" id="KW-1185">Reference proteome</keyword>
<dbReference type="PATRIC" id="fig|1158610.3.peg.3031"/>
<sequence length="188" mass="21057">MKKWGIVSVLFLFTLGLSGCMDLDKKIKIGMDTTKEQSEEKIESLEDDVDDEETETFEDGVLTTDKFTIEIESAKVIPSYDKEKQIVVITYSFTNTSDELLIPERCFSGSFGVTQDLPDTVEDLYTGFPPYDSGYSKLQEKSQAKVKEGKTIQAVASYDLKEKSNTVVLTAYSTTNTLSIGEEKLHIK</sequence>
<keyword evidence="1" id="KW-0732">Signal</keyword>
<evidence type="ECO:0000313" key="3">
    <source>
        <dbReference type="EMBL" id="EOL42694.1"/>
    </source>
</evidence>
<reference evidence="3 4" key="1">
    <citation type="submission" date="2013-02" db="EMBL/GenBank/DDBJ databases">
        <title>The Genome Sequence of Enterococcus phoeniculicola BAA-412.</title>
        <authorList>
            <consortium name="The Broad Institute Genome Sequencing Platform"/>
            <consortium name="The Broad Institute Genome Sequencing Center for Infectious Disease"/>
            <person name="Earl A.M."/>
            <person name="Gilmore M.S."/>
            <person name="Lebreton F."/>
            <person name="Walker B."/>
            <person name="Young S.K."/>
            <person name="Zeng Q."/>
            <person name="Gargeya S."/>
            <person name="Fitzgerald M."/>
            <person name="Haas B."/>
            <person name="Abouelleil A."/>
            <person name="Alvarado L."/>
            <person name="Arachchi H.M."/>
            <person name="Berlin A.M."/>
            <person name="Chapman S.B."/>
            <person name="Dewar J."/>
            <person name="Goldberg J."/>
            <person name="Griggs A."/>
            <person name="Gujja S."/>
            <person name="Hansen M."/>
            <person name="Howarth C."/>
            <person name="Imamovic A."/>
            <person name="Larimer J."/>
            <person name="McCowan C."/>
            <person name="Murphy C."/>
            <person name="Neiman D."/>
            <person name="Pearson M."/>
            <person name="Priest M."/>
            <person name="Roberts A."/>
            <person name="Saif S."/>
            <person name="Shea T."/>
            <person name="Sisk P."/>
            <person name="Sykes S."/>
            <person name="Wortman J."/>
            <person name="Nusbaum C."/>
            <person name="Birren B."/>
        </authorList>
    </citation>
    <scope>NUCLEOTIDE SEQUENCE [LARGE SCALE GENOMIC DNA]</scope>
    <source>
        <strain evidence="3 4">ATCC BAA-412</strain>
    </source>
</reference>
<dbReference type="EMBL" id="AJAT01000017">
    <property type="protein sequence ID" value="EOL42694.1"/>
    <property type="molecule type" value="Genomic_DNA"/>
</dbReference>
<name>R3TMG1_9ENTE</name>
<dbReference type="OrthoDB" id="2042100at2"/>
<evidence type="ECO:0000259" key="2">
    <source>
        <dbReference type="Pfam" id="PF16729"/>
    </source>
</evidence>
<dbReference type="InterPro" id="IPR031989">
    <property type="entry name" value="DUF5067"/>
</dbReference>
<comment type="caution">
    <text evidence="3">The sequence shown here is derived from an EMBL/GenBank/DDBJ whole genome shotgun (WGS) entry which is preliminary data.</text>
</comment>
<dbReference type="Gene3D" id="2.60.40.1240">
    <property type="match status" value="1"/>
</dbReference>
<feature type="domain" description="DUF5067" evidence="2">
    <location>
        <begin position="46"/>
        <end position="172"/>
    </location>
</feature>
<accession>R3TMG1</accession>
<gene>
    <name evidence="3" type="ORF">UC3_03047</name>
</gene>
<protein>
    <recommendedName>
        <fullName evidence="2">DUF5067 domain-containing protein</fullName>
    </recommendedName>
</protein>
<dbReference type="STRING" id="154621.RV11_GL003018"/>
<dbReference type="InterPro" id="IPR029050">
    <property type="entry name" value="Immunoprotect_excell_Ig-like"/>
</dbReference>
<dbReference type="Proteomes" id="UP000013785">
    <property type="component" value="Unassembled WGS sequence"/>
</dbReference>
<proteinExistence type="predicted"/>
<evidence type="ECO:0000313" key="4">
    <source>
        <dbReference type="Proteomes" id="UP000013785"/>
    </source>
</evidence>
<dbReference type="Pfam" id="PF16729">
    <property type="entry name" value="DUF5067"/>
    <property type="match status" value="1"/>
</dbReference>
<organism evidence="3 4">
    <name type="scientific">Enterococcus phoeniculicola ATCC BAA-412</name>
    <dbReference type="NCBI Taxonomy" id="1158610"/>
    <lineage>
        <taxon>Bacteria</taxon>
        <taxon>Bacillati</taxon>
        <taxon>Bacillota</taxon>
        <taxon>Bacilli</taxon>
        <taxon>Lactobacillales</taxon>
        <taxon>Enterococcaceae</taxon>
        <taxon>Enterococcus</taxon>
    </lineage>
</organism>
<dbReference type="PROSITE" id="PS51257">
    <property type="entry name" value="PROKAR_LIPOPROTEIN"/>
    <property type="match status" value="1"/>
</dbReference>
<dbReference type="AlphaFoldDB" id="R3TMG1"/>
<evidence type="ECO:0000256" key="1">
    <source>
        <dbReference type="ARBA" id="ARBA00022729"/>
    </source>
</evidence>